<dbReference type="CDD" id="cd08279">
    <property type="entry name" value="Zn_ADH_class_III"/>
    <property type="match status" value="1"/>
</dbReference>
<dbReference type="GO" id="GO:0046294">
    <property type="term" value="P:formaldehyde catabolic process"/>
    <property type="evidence" value="ECO:0007669"/>
    <property type="project" value="TreeGrafter"/>
</dbReference>
<feature type="domain" description="Enoyl reductase (ER)" evidence="11">
    <location>
        <begin position="24"/>
        <end position="377"/>
    </location>
</feature>
<accession>A0A6S6P6B2</accession>
<dbReference type="GO" id="GO:0004022">
    <property type="term" value="F:alcohol dehydrogenase (NAD+) activity"/>
    <property type="evidence" value="ECO:0007669"/>
    <property type="project" value="UniProtKB-EC"/>
</dbReference>
<comment type="similarity">
    <text evidence="2 10">Belongs to the zinc-containing alcohol dehydrogenase family.</text>
</comment>
<dbReference type="InterPro" id="IPR013154">
    <property type="entry name" value="ADH-like_N"/>
</dbReference>
<name>A0A6S6P6B2_9MYCO</name>
<proteinExistence type="inferred from homology"/>
<dbReference type="PROSITE" id="PS00059">
    <property type="entry name" value="ADH_ZINC"/>
    <property type="match status" value="1"/>
</dbReference>
<evidence type="ECO:0000256" key="10">
    <source>
        <dbReference type="RuleBase" id="RU361277"/>
    </source>
</evidence>
<dbReference type="GO" id="GO:0008270">
    <property type="term" value="F:zinc ion binding"/>
    <property type="evidence" value="ECO:0007669"/>
    <property type="project" value="InterPro"/>
</dbReference>
<dbReference type="AlphaFoldDB" id="A0A6S6P6B2"/>
<gene>
    <name evidence="12" type="ORF">NIIDNTM18_47010</name>
</gene>
<evidence type="ECO:0000256" key="9">
    <source>
        <dbReference type="ARBA" id="ARBA00049243"/>
    </source>
</evidence>
<sequence length="381" mass="40150">MGRRWRSYTPGMKTNAAILWEYGGDWTVEEVDLDPPGDGEVLVSWEATGLCHSDEHVRTGDLPGPLPLIGGHEGAGVVQEVGQGVIGLAPGDHVVASFLPACGRCRFCSTGHQNLCDLGAMIMTGTQLDGSYRRRARGQDVGVMALVGTFSQYGTVPEASVVKIDDDLPLARACLLGCGVTTGWGSAVNTADVQPGDTVVVVGLGGIGSGAVQGARLAGAEKIIVVDLVEAKRDKAFQFGATHFVTSMAEATALVADLTRGVMADSAILTVGLLEGSMIEDALTVIRKGGAVVATAIASMTDTTANLGLMMFTLFQKRLLGSLYGEANPRADIPRLLSLYREGKLLLDETVTHEYKLAEVNEGYADMRAGRNIRGVILHDH</sequence>
<dbReference type="InterPro" id="IPR020843">
    <property type="entry name" value="ER"/>
</dbReference>
<keyword evidence="7" id="KW-0520">NAD</keyword>
<evidence type="ECO:0000256" key="2">
    <source>
        <dbReference type="ARBA" id="ARBA00008072"/>
    </source>
</evidence>
<dbReference type="Pfam" id="PF08240">
    <property type="entry name" value="ADH_N"/>
    <property type="match status" value="1"/>
</dbReference>
<dbReference type="SMART" id="SM00829">
    <property type="entry name" value="PKS_ER"/>
    <property type="match status" value="1"/>
</dbReference>
<evidence type="ECO:0000259" key="11">
    <source>
        <dbReference type="SMART" id="SM00829"/>
    </source>
</evidence>
<dbReference type="InterPro" id="IPR002328">
    <property type="entry name" value="ADH_Zn_CS"/>
</dbReference>
<keyword evidence="5 10" id="KW-0862">Zinc</keyword>
<dbReference type="EMBL" id="AP023287">
    <property type="protein sequence ID" value="BCI55423.1"/>
    <property type="molecule type" value="Genomic_DNA"/>
</dbReference>
<comment type="cofactor">
    <cofactor evidence="1 10">
        <name>Zn(2+)</name>
        <dbReference type="ChEBI" id="CHEBI:29105"/>
    </cofactor>
</comment>
<dbReference type="NCBIfam" id="TIGR03989">
    <property type="entry name" value="Rxyl_3153"/>
    <property type="match status" value="1"/>
</dbReference>
<protein>
    <recommendedName>
        <fullName evidence="3">alcohol dehydrogenase</fullName>
        <ecNumber evidence="3">1.1.1.1</ecNumber>
    </recommendedName>
</protein>
<comment type="catalytic activity">
    <reaction evidence="8">
        <text>a secondary alcohol + NAD(+) = a ketone + NADH + H(+)</text>
        <dbReference type="Rhea" id="RHEA:10740"/>
        <dbReference type="ChEBI" id="CHEBI:15378"/>
        <dbReference type="ChEBI" id="CHEBI:17087"/>
        <dbReference type="ChEBI" id="CHEBI:35681"/>
        <dbReference type="ChEBI" id="CHEBI:57540"/>
        <dbReference type="ChEBI" id="CHEBI:57945"/>
        <dbReference type="EC" id="1.1.1.1"/>
    </reaction>
</comment>
<evidence type="ECO:0000313" key="12">
    <source>
        <dbReference type="EMBL" id="BCI55423.1"/>
    </source>
</evidence>
<dbReference type="PANTHER" id="PTHR43880:SF12">
    <property type="entry name" value="ALCOHOL DEHYDROGENASE CLASS-3"/>
    <property type="match status" value="1"/>
</dbReference>
<dbReference type="Gene3D" id="3.90.180.10">
    <property type="entry name" value="Medium-chain alcohol dehydrogenases, catalytic domain"/>
    <property type="match status" value="1"/>
</dbReference>
<dbReference type="PANTHER" id="PTHR43880">
    <property type="entry name" value="ALCOHOL DEHYDROGENASE"/>
    <property type="match status" value="1"/>
</dbReference>
<evidence type="ECO:0000256" key="6">
    <source>
        <dbReference type="ARBA" id="ARBA00023002"/>
    </source>
</evidence>
<evidence type="ECO:0000256" key="1">
    <source>
        <dbReference type="ARBA" id="ARBA00001947"/>
    </source>
</evidence>
<evidence type="ECO:0000256" key="5">
    <source>
        <dbReference type="ARBA" id="ARBA00022833"/>
    </source>
</evidence>
<dbReference type="SUPFAM" id="SSF50129">
    <property type="entry name" value="GroES-like"/>
    <property type="match status" value="2"/>
</dbReference>
<evidence type="ECO:0000256" key="8">
    <source>
        <dbReference type="ARBA" id="ARBA00049164"/>
    </source>
</evidence>
<keyword evidence="6" id="KW-0560">Oxidoreductase</keyword>
<dbReference type="Proteomes" id="UP000515734">
    <property type="component" value="Chromosome"/>
</dbReference>
<evidence type="ECO:0000256" key="3">
    <source>
        <dbReference type="ARBA" id="ARBA00013190"/>
    </source>
</evidence>
<keyword evidence="4 10" id="KW-0479">Metal-binding</keyword>
<dbReference type="InterPro" id="IPR023921">
    <property type="entry name" value="ADH_Zn_actinomycetes"/>
</dbReference>
<dbReference type="GO" id="GO:0051903">
    <property type="term" value="F:S-(hydroxymethyl)glutathione dehydrogenase [NAD(P)+] activity"/>
    <property type="evidence" value="ECO:0007669"/>
    <property type="project" value="TreeGrafter"/>
</dbReference>
<dbReference type="EC" id="1.1.1.1" evidence="3"/>
<dbReference type="Gene3D" id="3.40.50.720">
    <property type="entry name" value="NAD(P)-binding Rossmann-like Domain"/>
    <property type="match status" value="1"/>
</dbReference>
<dbReference type="InterPro" id="IPR036291">
    <property type="entry name" value="NAD(P)-bd_dom_sf"/>
</dbReference>
<evidence type="ECO:0000256" key="4">
    <source>
        <dbReference type="ARBA" id="ARBA00022723"/>
    </source>
</evidence>
<reference evidence="12 13" key="1">
    <citation type="submission" date="2020-07" db="EMBL/GenBank/DDBJ databases">
        <title>Complete genome sequence of Mycolicibacterium litorale like strain isolated from cardiac implantable electronic device infection.</title>
        <authorList>
            <person name="Fukano H."/>
            <person name="Miyama H."/>
            <person name="Hoshino Y."/>
        </authorList>
    </citation>
    <scope>NUCLEOTIDE SEQUENCE [LARGE SCALE GENOMIC DNA]</scope>
    <source>
        <strain evidence="12 13">NIIDNTM18</strain>
    </source>
</reference>
<evidence type="ECO:0000313" key="13">
    <source>
        <dbReference type="Proteomes" id="UP000515734"/>
    </source>
</evidence>
<evidence type="ECO:0000256" key="7">
    <source>
        <dbReference type="ARBA" id="ARBA00023027"/>
    </source>
</evidence>
<organism evidence="12 13">
    <name type="scientific">Mycolicibacterium litorale</name>
    <dbReference type="NCBI Taxonomy" id="758802"/>
    <lineage>
        <taxon>Bacteria</taxon>
        <taxon>Bacillati</taxon>
        <taxon>Actinomycetota</taxon>
        <taxon>Actinomycetes</taxon>
        <taxon>Mycobacteriales</taxon>
        <taxon>Mycobacteriaceae</taxon>
        <taxon>Mycolicibacterium</taxon>
    </lineage>
</organism>
<dbReference type="GO" id="GO:0005829">
    <property type="term" value="C:cytosol"/>
    <property type="evidence" value="ECO:0007669"/>
    <property type="project" value="TreeGrafter"/>
</dbReference>
<dbReference type="InterPro" id="IPR013149">
    <property type="entry name" value="ADH-like_C"/>
</dbReference>
<dbReference type="SUPFAM" id="SSF51735">
    <property type="entry name" value="NAD(P)-binding Rossmann-fold domains"/>
    <property type="match status" value="1"/>
</dbReference>
<dbReference type="InterPro" id="IPR011032">
    <property type="entry name" value="GroES-like_sf"/>
</dbReference>
<comment type="catalytic activity">
    <reaction evidence="9">
        <text>a primary alcohol + NAD(+) = an aldehyde + NADH + H(+)</text>
        <dbReference type="Rhea" id="RHEA:10736"/>
        <dbReference type="ChEBI" id="CHEBI:15378"/>
        <dbReference type="ChEBI" id="CHEBI:15734"/>
        <dbReference type="ChEBI" id="CHEBI:17478"/>
        <dbReference type="ChEBI" id="CHEBI:57540"/>
        <dbReference type="ChEBI" id="CHEBI:57945"/>
        <dbReference type="EC" id="1.1.1.1"/>
    </reaction>
</comment>
<dbReference type="Pfam" id="PF00107">
    <property type="entry name" value="ADH_zinc_N"/>
    <property type="match status" value="1"/>
</dbReference>